<keyword evidence="2" id="KW-0614">Plasmid</keyword>
<dbReference type="Pfam" id="PF13692">
    <property type="entry name" value="Glyco_trans_1_4"/>
    <property type="match status" value="1"/>
</dbReference>
<dbReference type="EMBL" id="JALAYX010000005">
    <property type="protein sequence ID" value="MCJ8240319.1"/>
    <property type="molecule type" value="Genomic_DNA"/>
</dbReference>
<dbReference type="PANTHER" id="PTHR46401">
    <property type="entry name" value="GLYCOSYLTRANSFERASE WBBK-RELATED"/>
    <property type="match status" value="1"/>
</dbReference>
<geneLocation type="plasmid" evidence="2">
    <name>unnamed</name>
</geneLocation>
<evidence type="ECO:0000313" key="3">
    <source>
        <dbReference type="Proteomes" id="UP001522662"/>
    </source>
</evidence>
<organism evidence="2 3">
    <name type="scientific">Peteryoungia algae</name>
    <dbReference type="NCBI Taxonomy" id="2919917"/>
    <lineage>
        <taxon>Bacteria</taxon>
        <taxon>Pseudomonadati</taxon>
        <taxon>Pseudomonadota</taxon>
        <taxon>Alphaproteobacteria</taxon>
        <taxon>Hyphomicrobiales</taxon>
        <taxon>Rhizobiaceae</taxon>
        <taxon>Peteryoungia</taxon>
    </lineage>
</organism>
<accession>A0ABT0D4J3</accession>
<dbReference type="GO" id="GO:0016757">
    <property type="term" value="F:glycosyltransferase activity"/>
    <property type="evidence" value="ECO:0007669"/>
    <property type="project" value="UniProtKB-KW"/>
</dbReference>
<dbReference type="Gene3D" id="3.40.50.2000">
    <property type="entry name" value="Glycogen Phosphorylase B"/>
    <property type="match status" value="1"/>
</dbReference>
<comment type="caution">
    <text evidence="2">The sequence shown here is derived from an EMBL/GenBank/DDBJ whole genome shotgun (WGS) entry which is preliminary data.</text>
</comment>
<keyword evidence="1 2" id="KW-0808">Transferase</keyword>
<reference evidence="2 3" key="1">
    <citation type="submission" date="2022-03" db="EMBL/GenBank/DDBJ databases">
        <title>Rhizobium SSM4.3 sp. nov., isolated from Sediment (Gouqi Island).</title>
        <authorList>
            <person name="Chen G."/>
        </authorList>
    </citation>
    <scope>NUCLEOTIDE SEQUENCE [LARGE SCALE GENOMIC DNA]</scope>
    <source>
        <strain evidence="2 3">SSM4.3</strain>
        <plasmid evidence="2">unnamed</plasmid>
    </source>
</reference>
<keyword evidence="2" id="KW-0328">Glycosyltransferase</keyword>
<dbReference type="EC" id="2.4.-.-" evidence="2"/>
<evidence type="ECO:0000313" key="2">
    <source>
        <dbReference type="EMBL" id="MCJ8240319.1"/>
    </source>
</evidence>
<dbReference type="SUPFAM" id="SSF53756">
    <property type="entry name" value="UDP-Glycosyltransferase/glycogen phosphorylase"/>
    <property type="match status" value="1"/>
</dbReference>
<evidence type="ECO:0000256" key="1">
    <source>
        <dbReference type="ARBA" id="ARBA00022679"/>
    </source>
</evidence>
<keyword evidence="3" id="KW-1185">Reference proteome</keyword>
<protein>
    <submittedName>
        <fullName evidence="2">Glycosyltransferase</fullName>
        <ecNumber evidence="2">2.4.-.-</ecNumber>
    </submittedName>
</protein>
<dbReference type="RefSeq" id="WP_245137666.1">
    <property type="nucleotide sequence ID" value="NZ_CP128477.1"/>
</dbReference>
<proteinExistence type="predicted"/>
<sequence>MLHSHMGLDPEFDGKACQTVHGNAGGTHFHRNSIFISTNHALRHGGMTFVHNGLDPSVYPEPDFSSRGRSVAFLAKAAWKVKNVRRAIRIARRAGRPLEVLGGHRLNLKMGFRLTLDANARFHGMVDDAKKAAVLGRSAGLLFPVRWHEPFGLAIIEGMYFGLPIFATPYGAIPEIVPEFAGCLSDSGEALVEAIGDLDRYDGPAIHQHFRENFTADVMARRYLGLYERIEAGESLHAAGFTARASAGKVILPWNE</sequence>
<name>A0ABT0D4J3_9HYPH</name>
<dbReference type="Proteomes" id="UP001522662">
    <property type="component" value="Unassembled WGS sequence"/>
</dbReference>
<dbReference type="PANTHER" id="PTHR46401:SF2">
    <property type="entry name" value="GLYCOSYLTRANSFERASE WBBK-RELATED"/>
    <property type="match status" value="1"/>
</dbReference>
<gene>
    <name evidence="2" type="ORF">MKJ03_18455</name>
</gene>